<gene>
    <name evidence="1" type="ORF">T01_9238</name>
</gene>
<comment type="caution">
    <text evidence="1">The sequence shown here is derived from an EMBL/GenBank/DDBJ whole genome shotgun (WGS) entry which is preliminary data.</text>
</comment>
<protein>
    <submittedName>
        <fullName evidence="1">Uncharacterized protein</fullName>
    </submittedName>
</protein>
<evidence type="ECO:0000313" key="1">
    <source>
        <dbReference type="EMBL" id="KRY43042.1"/>
    </source>
</evidence>
<name>A0A0V1C1S1_TRISP</name>
<organism evidence="1 2">
    <name type="scientific">Trichinella spiralis</name>
    <name type="common">Trichina worm</name>
    <dbReference type="NCBI Taxonomy" id="6334"/>
    <lineage>
        <taxon>Eukaryota</taxon>
        <taxon>Metazoa</taxon>
        <taxon>Ecdysozoa</taxon>
        <taxon>Nematoda</taxon>
        <taxon>Enoplea</taxon>
        <taxon>Dorylaimia</taxon>
        <taxon>Trichinellida</taxon>
        <taxon>Trichinellidae</taxon>
        <taxon>Trichinella</taxon>
    </lineage>
</organism>
<dbReference type="AlphaFoldDB" id="A0A0V1C1S1"/>
<evidence type="ECO:0000313" key="2">
    <source>
        <dbReference type="Proteomes" id="UP000054776"/>
    </source>
</evidence>
<reference evidence="1 2" key="1">
    <citation type="submission" date="2015-01" db="EMBL/GenBank/DDBJ databases">
        <title>Evolution of Trichinella species and genotypes.</title>
        <authorList>
            <person name="Korhonen P.K."/>
            <person name="Edoardo P."/>
            <person name="Giuseppe L.R."/>
            <person name="Gasser R.B."/>
        </authorList>
    </citation>
    <scope>NUCLEOTIDE SEQUENCE [LARGE SCALE GENOMIC DNA]</scope>
    <source>
        <strain evidence="1">ISS3</strain>
    </source>
</reference>
<dbReference type="OrthoDB" id="10579130at2759"/>
<keyword evidence="2" id="KW-1185">Reference proteome</keyword>
<sequence length="103" mass="11874">MISKTKILYNKYLSYTFQLPSKLIERFVIPLPDWYCSSIKYLTRSAQCFTEIVKMYDIFTSANIALKNSCDCSNLLEGVNGVTSLVLVFLMDNFTILVFECNE</sequence>
<dbReference type="InParanoid" id="A0A0V1C1S1"/>
<dbReference type="EMBL" id="JYDH01000002">
    <property type="protein sequence ID" value="KRY43042.1"/>
    <property type="molecule type" value="Genomic_DNA"/>
</dbReference>
<accession>A0A0V1C1S1</accession>
<proteinExistence type="predicted"/>
<dbReference type="Proteomes" id="UP000054776">
    <property type="component" value="Unassembled WGS sequence"/>
</dbReference>